<comment type="caution">
    <text evidence="2">The sequence shown here is derived from an EMBL/GenBank/DDBJ whole genome shotgun (WGS) entry which is preliminary data.</text>
</comment>
<reference evidence="2" key="1">
    <citation type="submission" date="2023-03" db="EMBL/GenBank/DDBJ databases">
        <title>MT1 and MT2 Draft Genomes of Novel Species.</title>
        <authorList>
            <person name="Venkateswaran K."/>
        </authorList>
    </citation>
    <scope>NUCLEOTIDE SEQUENCE</scope>
    <source>
        <strain evidence="2">F6_3S_P_2</strain>
    </source>
</reference>
<feature type="transmembrane region" description="Helical" evidence="1">
    <location>
        <begin position="207"/>
        <end position="228"/>
    </location>
</feature>
<accession>A0ABT8JLU9</accession>
<sequence length="365" mass="42281">MKNMMRFELKKSVSIRKNWFVFIALVFVFLLYFGSLNNVNQKQWALEERSLNEQIRLLNDSIRHEKSEVSTDAMSFQMEELKLFQKILSAHLSGDWKDKAAAEIEMLDLRINQSPEMVADEVRRVAEERVDFLTILLTDSIKPVYERTSVDGAHLLWNISLLFLPVLFYLLFFILVGDIYGYEQEGGTIRLLRSTPYSQLMIQSSKWIASLVLSMLYILITITIPFIIGSLTNGVGNFSYPIKVGGEWSTIGATLNLVWLLVLATLIFSICLIQFIAYFMKSGTFTIFLGMTLFLVFRFIPENLIPTNVLQWIPFYYFKVNILVDVGNDFFRQGMFCLSLASVALLVIPYVIPYIRNKTFWYRIT</sequence>
<feature type="transmembrane region" description="Helical" evidence="1">
    <location>
        <begin position="155"/>
        <end position="176"/>
    </location>
</feature>
<evidence type="ECO:0000256" key="1">
    <source>
        <dbReference type="SAM" id="Phobius"/>
    </source>
</evidence>
<proteinExistence type="predicted"/>
<keyword evidence="1" id="KW-0472">Membrane</keyword>
<name>A0ABT8JLU9_9BACL</name>
<keyword evidence="3" id="KW-1185">Reference proteome</keyword>
<dbReference type="PANTHER" id="PTHR37305">
    <property type="entry name" value="INTEGRAL MEMBRANE PROTEIN-RELATED"/>
    <property type="match status" value="1"/>
</dbReference>
<dbReference type="Pfam" id="PF12679">
    <property type="entry name" value="ABC2_membrane_2"/>
    <property type="match status" value="1"/>
</dbReference>
<feature type="transmembrane region" description="Helical" evidence="1">
    <location>
        <begin position="248"/>
        <end position="276"/>
    </location>
</feature>
<keyword evidence="1" id="KW-1133">Transmembrane helix</keyword>
<protein>
    <submittedName>
        <fullName evidence="2">ABC transporter permease subunit</fullName>
    </submittedName>
</protein>
<evidence type="ECO:0000313" key="3">
    <source>
        <dbReference type="Proteomes" id="UP001175097"/>
    </source>
</evidence>
<dbReference type="PANTHER" id="PTHR37305:SF1">
    <property type="entry name" value="MEMBRANE PROTEIN"/>
    <property type="match status" value="1"/>
</dbReference>
<evidence type="ECO:0000313" key="2">
    <source>
        <dbReference type="EMBL" id="MDN4606115.1"/>
    </source>
</evidence>
<dbReference type="EMBL" id="JAROCC010000001">
    <property type="protein sequence ID" value="MDN4606115.1"/>
    <property type="molecule type" value="Genomic_DNA"/>
</dbReference>
<gene>
    <name evidence="2" type="ORF">P5G49_01310</name>
</gene>
<keyword evidence="1" id="KW-0812">Transmembrane</keyword>
<dbReference type="Proteomes" id="UP001175097">
    <property type="component" value="Unassembled WGS sequence"/>
</dbReference>
<feature type="transmembrane region" description="Helical" evidence="1">
    <location>
        <begin position="20"/>
        <end position="39"/>
    </location>
</feature>
<dbReference type="RefSeq" id="WP_301241656.1">
    <property type="nucleotide sequence ID" value="NZ_JAROCC010000001.1"/>
</dbReference>
<feature type="transmembrane region" description="Helical" evidence="1">
    <location>
        <begin position="333"/>
        <end position="355"/>
    </location>
</feature>
<feature type="transmembrane region" description="Helical" evidence="1">
    <location>
        <begin position="283"/>
        <end position="300"/>
    </location>
</feature>
<organism evidence="2 3">
    <name type="scientific">Sporosarcina highlanderae</name>
    <dbReference type="NCBI Taxonomy" id="3035916"/>
    <lineage>
        <taxon>Bacteria</taxon>
        <taxon>Bacillati</taxon>
        <taxon>Bacillota</taxon>
        <taxon>Bacilli</taxon>
        <taxon>Bacillales</taxon>
        <taxon>Caryophanaceae</taxon>
        <taxon>Sporosarcina</taxon>
    </lineage>
</organism>